<evidence type="ECO:0000259" key="1">
    <source>
        <dbReference type="Pfam" id="PF00561"/>
    </source>
</evidence>
<dbReference type="OrthoDB" id="6431331at2759"/>
<dbReference type="Pfam" id="PF00561">
    <property type="entry name" value="Abhydrolase_1"/>
    <property type="match status" value="1"/>
</dbReference>
<dbReference type="InterPro" id="IPR029058">
    <property type="entry name" value="AB_hydrolase_fold"/>
</dbReference>
<dbReference type="VEuPathDB" id="FungiDB:ATEG_03070"/>
<dbReference type="AlphaFoldDB" id="A0A5M3YYF4"/>
<feature type="domain" description="AB hydrolase-1" evidence="1">
    <location>
        <begin position="95"/>
        <end position="210"/>
    </location>
</feature>
<protein>
    <submittedName>
        <fullName evidence="2">Alpha/beta hydrolase</fullName>
    </submittedName>
</protein>
<dbReference type="SUPFAM" id="SSF53474">
    <property type="entry name" value="alpha/beta-Hydrolases"/>
    <property type="match status" value="1"/>
</dbReference>
<accession>A0A5M3YYF4</accession>
<evidence type="ECO:0000313" key="3">
    <source>
        <dbReference type="Proteomes" id="UP000452235"/>
    </source>
</evidence>
<dbReference type="PANTHER" id="PTHR43798">
    <property type="entry name" value="MONOACYLGLYCEROL LIPASE"/>
    <property type="match status" value="1"/>
</dbReference>
<dbReference type="InterPro" id="IPR050266">
    <property type="entry name" value="AB_hydrolase_sf"/>
</dbReference>
<dbReference type="InterPro" id="IPR000073">
    <property type="entry name" value="AB_hydrolase_1"/>
</dbReference>
<dbReference type="Gene3D" id="3.40.50.1820">
    <property type="entry name" value="alpha/beta hydrolase"/>
    <property type="match status" value="1"/>
</dbReference>
<keyword evidence="2" id="KW-0378">Hydrolase</keyword>
<name>A0A5M3YYF4_ASPTE</name>
<dbReference type="EMBL" id="BLJY01000006">
    <property type="protein sequence ID" value="GFF16960.1"/>
    <property type="molecule type" value="Genomic_DNA"/>
</dbReference>
<dbReference type="GO" id="GO:0016787">
    <property type="term" value="F:hydrolase activity"/>
    <property type="evidence" value="ECO:0007669"/>
    <property type="project" value="UniProtKB-KW"/>
</dbReference>
<reference evidence="2 3" key="1">
    <citation type="submission" date="2020-01" db="EMBL/GenBank/DDBJ databases">
        <title>Aspergillus terreus IFO 6365 whole genome shotgun sequence.</title>
        <authorList>
            <person name="Kanamasa S."/>
            <person name="Takahashi H."/>
        </authorList>
    </citation>
    <scope>NUCLEOTIDE SEQUENCE [LARGE SCALE GENOMIC DNA]</scope>
    <source>
        <strain evidence="2 3">IFO 6365</strain>
    </source>
</reference>
<evidence type="ECO:0000313" key="2">
    <source>
        <dbReference type="EMBL" id="GFF16960.1"/>
    </source>
</evidence>
<keyword evidence="3" id="KW-1185">Reference proteome</keyword>
<gene>
    <name evidence="2" type="ORF">ATEIFO6365_0006029700</name>
</gene>
<proteinExistence type="predicted"/>
<dbReference type="Proteomes" id="UP000452235">
    <property type="component" value="Unassembled WGS sequence"/>
</dbReference>
<comment type="caution">
    <text evidence="2">The sequence shown here is derived from an EMBL/GenBank/DDBJ whole genome shotgun (WGS) entry which is preliminary data.</text>
</comment>
<organism evidence="2 3">
    <name type="scientific">Aspergillus terreus</name>
    <dbReference type="NCBI Taxonomy" id="33178"/>
    <lineage>
        <taxon>Eukaryota</taxon>
        <taxon>Fungi</taxon>
        <taxon>Dikarya</taxon>
        <taxon>Ascomycota</taxon>
        <taxon>Pezizomycotina</taxon>
        <taxon>Eurotiomycetes</taxon>
        <taxon>Eurotiomycetidae</taxon>
        <taxon>Eurotiales</taxon>
        <taxon>Aspergillaceae</taxon>
        <taxon>Aspergillus</taxon>
        <taxon>Aspergillus subgen. Circumdati</taxon>
    </lineage>
</organism>
<sequence>MTGALLKGLKAVFVFGYGLFSFAIYVLIGIRRGFFFKGTTEKERLELQLARNRFWNLSEKYAGLSHQILTLRNGFKFHYVCNETASDASTNSNKPLVIFIHGFPDSWAVWRNIVSSEALQKNATIVAIDTPGYGGSDSLEKYTATNVLESLTEFIITLRANYGVDGESGPRKRKTIIVAHDWGCVLSMRLAAEAPELADRFILTNGPLVRHYFSNIQRLASSSFKMLKTSLRTPIQSRSTIFKAIKTLKPVVRQVGLSGYIFVMHLPLAYVRYLGSGGNFFFLKMAHKASYGSTPFTDRDAAECMASSIGPSIEECRTQTADGDEYPVALAKERAYANFEHMAKYYREGLALARWEKSVQTITDLHSISGGRELHRASSGAGIFDDGPKGALKAPATILWGKQDIALDPRLCLDGISDYLVADSQVIELPQSGHFTPLEKESALALEKAVEWAVQGEKNDIAAVLQACYAGAVMKVRK</sequence>